<feature type="domain" description="F-box" evidence="1">
    <location>
        <begin position="21"/>
        <end position="50"/>
    </location>
</feature>
<dbReference type="AlphaFoldDB" id="A0AAJ0D8V1"/>
<dbReference type="InterPro" id="IPR036047">
    <property type="entry name" value="F-box-like_dom_sf"/>
</dbReference>
<name>A0AAJ0D8V1_9PEZI</name>
<comment type="caution">
    <text evidence="2">The sequence shown here is derived from an EMBL/GenBank/DDBJ whole genome shotgun (WGS) entry which is preliminary data.</text>
</comment>
<evidence type="ECO:0000259" key="1">
    <source>
        <dbReference type="Pfam" id="PF00646"/>
    </source>
</evidence>
<evidence type="ECO:0000313" key="3">
    <source>
        <dbReference type="Proteomes" id="UP001271007"/>
    </source>
</evidence>
<accession>A0AAJ0D8V1</accession>
<evidence type="ECO:0000313" key="2">
    <source>
        <dbReference type="EMBL" id="KAK3049134.1"/>
    </source>
</evidence>
<proteinExistence type="predicted"/>
<sequence length="257" mass="28455">MATASMGTSPPAVVAVFGTAELFENILRHLPLKDLARSQVVCDEWQSTISASLPLQHQLFVTPENVTSLVKCNPSNNTWQILPGAVPTAGQKKVVKINPMIRDIATTSPEHALRNFFAIADFRPLLELLDGPETACATMFLSQPPCTKIKLRFEANWEVDAREVDGYGRVRYEKQSRSLQSPGKVHFSSYTRMVLADIEEDAIYIYRSHGICLGELVPEILRGLYRNRRASLPQGADVFEGVRLDIALVNAVADMSA</sequence>
<protein>
    <recommendedName>
        <fullName evidence="1">F-box domain-containing protein</fullName>
    </recommendedName>
</protein>
<gene>
    <name evidence="2" type="ORF">LTR09_009553</name>
</gene>
<organism evidence="2 3">
    <name type="scientific">Extremus antarcticus</name>
    <dbReference type="NCBI Taxonomy" id="702011"/>
    <lineage>
        <taxon>Eukaryota</taxon>
        <taxon>Fungi</taxon>
        <taxon>Dikarya</taxon>
        <taxon>Ascomycota</taxon>
        <taxon>Pezizomycotina</taxon>
        <taxon>Dothideomycetes</taxon>
        <taxon>Dothideomycetidae</taxon>
        <taxon>Mycosphaerellales</taxon>
        <taxon>Extremaceae</taxon>
        <taxon>Extremus</taxon>
    </lineage>
</organism>
<dbReference type="SUPFAM" id="SSF81383">
    <property type="entry name" value="F-box domain"/>
    <property type="match status" value="1"/>
</dbReference>
<dbReference type="Pfam" id="PF00646">
    <property type="entry name" value="F-box"/>
    <property type="match status" value="1"/>
</dbReference>
<dbReference type="InterPro" id="IPR001810">
    <property type="entry name" value="F-box_dom"/>
</dbReference>
<dbReference type="Proteomes" id="UP001271007">
    <property type="component" value="Unassembled WGS sequence"/>
</dbReference>
<keyword evidence="3" id="KW-1185">Reference proteome</keyword>
<reference evidence="2" key="1">
    <citation type="submission" date="2023-04" db="EMBL/GenBank/DDBJ databases">
        <title>Black Yeasts Isolated from many extreme environments.</title>
        <authorList>
            <person name="Coleine C."/>
            <person name="Stajich J.E."/>
            <person name="Selbmann L."/>
        </authorList>
    </citation>
    <scope>NUCLEOTIDE SEQUENCE</scope>
    <source>
        <strain evidence="2">CCFEE 5312</strain>
    </source>
</reference>
<dbReference type="EMBL" id="JAWDJX010000042">
    <property type="protein sequence ID" value="KAK3049134.1"/>
    <property type="molecule type" value="Genomic_DNA"/>
</dbReference>